<keyword evidence="2" id="KW-0175">Coiled coil</keyword>
<name>A0A1R1XS96_9FUNG</name>
<sequence>MGKDKFENEELIKYGFEEDVWFHVDNLSSAHVYLRMSEGMTWETIPQALLEDLAQLTKANSIEGNKKDNVVVIYTPFTNLLKNQSMQTGAVSFKNPKKVRKVFVETRVNSVVNRLNKTKEFKEVDLAKLKVQNDKAKLALVKKEQNEARQLKKKLAAEKLKNQENKSYQSVFKSSGMKSNKKGASVYEDVYAQDSDEYVSHNNNDFDDFM</sequence>
<dbReference type="InterPro" id="IPR008532">
    <property type="entry name" value="NFACT_RNA-bd"/>
</dbReference>
<keyword evidence="5" id="KW-1185">Reference proteome</keyword>
<dbReference type="STRING" id="133412.A0A1R1XS96"/>
<comment type="caution">
    <text evidence="4">The sequence shown here is derived from an EMBL/GenBank/DDBJ whole genome shotgun (WGS) entry which is preliminary data.</text>
</comment>
<dbReference type="PANTHER" id="PTHR13049">
    <property type="entry name" value="DUF814-RELATED"/>
    <property type="match status" value="1"/>
</dbReference>
<evidence type="ECO:0000313" key="5">
    <source>
        <dbReference type="Proteomes" id="UP000187283"/>
    </source>
</evidence>
<evidence type="ECO:0000259" key="3">
    <source>
        <dbReference type="Pfam" id="PF05670"/>
    </source>
</evidence>
<reference evidence="4 5" key="1">
    <citation type="submission" date="2017-01" db="EMBL/GenBank/DDBJ databases">
        <authorList>
            <person name="Mah S.A."/>
            <person name="Swanson W.J."/>
            <person name="Moy G.W."/>
            <person name="Vacquier V.D."/>
        </authorList>
    </citation>
    <scope>NUCLEOTIDE SEQUENCE [LARGE SCALE GENOMIC DNA]</scope>
    <source>
        <strain evidence="4 5">GSMNP</strain>
    </source>
</reference>
<accession>A0A1R1XS96</accession>
<dbReference type="EMBL" id="LSSN01002020">
    <property type="protein sequence ID" value="OMJ17537.1"/>
    <property type="molecule type" value="Genomic_DNA"/>
</dbReference>
<protein>
    <submittedName>
        <fullName evidence="4">Coiled-coil domain-containing protein 25-like protein</fullName>
    </submittedName>
</protein>
<comment type="similarity">
    <text evidence="1">Belongs to the CCDC25 family.</text>
</comment>
<feature type="coiled-coil region" evidence="2">
    <location>
        <begin position="112"/>
        <end position="161"/>
    </location>
</feature>
<feature type="domain" description="NFACT RNA-binding" evidence="3">
    <location>
        <begin position="1"/>
        <end position="95"/>
    </location>
</feature>
<evidence type="ECO:0000256" key="1">
    <source>
        <dbReference type="ARBA" id="ARBA00008998"/>
    </source>
</evidence>
<dbReference type="Pfam" id="PF05670">
    <property type="entry name" value="NFACT-R_1"/>
    <property type="match status" value="1"/>
</dbReference>
<proteinExistence type="inferred from homology"/>
<dbReference type="AlphaFoldDB" id="A0A1R1XS96"/>
<evidence type="ECO:0000313" key="4">
    <source>
        <dbReference type="EMBL" id="OMJ17537.1"/>
    </source>
</evidence>
<organism evidence="4 5">
    <name type="scientific">Smittium culicis</name>
    <dbReference type="NCBI Taxonomy" id="133412"/>
    <lineage>
        <taxon>Eukaryota</taxon>
        <taxon>Fungi</taxon>
        <taxon>Fungi incertae sedis</taxon>
        <taxon>Zoopagomycota</taxon>
        <taxon>Kickxellomycotina</taxon>
        <taxon>Harpellomycetes</taxon>
        <taxon>Harpellales</taxon>
        <taxon>Legeriomycetaceae</taxon>
        <taxon>Smittium</taxon>
    </lineage>
</organism>
<dbReference type="InterPro" id="IPR039730">
    <property type="entry name" value="Jlp2/Ccd25"/>
</dbReference>
<evidence type="ECO:0000256" key="2">
    <source>
        <dbReference type="SAM" id="Coils"/>
    </source>
</evidence>
<dbReference type="OrthoDB" id="200398at2759"/>
<dbReference type="PANTHER" id="PTHR13049:SF2">
    <property type="entry name" value="COILED-COIL DOMAIN-CONTAINING PROTEIN 25"/>
    <property type="match status" value="1"/>
</dbReference>
<gene>
    <name evidence="4" type="ORF">AYI70_g5914</name>
</gene>
<dbReference type="Proteomes" id="UP000187283">
    <property type="component" value="Unassembled WGS sequence"/>
</dbReference>